<evidence type="ECO:0008006" key="3">
    <source>
        <dbReference type="Google" id="ProtNLM"/>
    </source>
</evidence>
<name>A0A0F4V684_PSEFL</name>
<dbReference type="Proteomes" id="UP000033400">
    <property type="component" value="Unassembled WGS sequence"/>
</dbReference>
<gene>
    <name evidence="1" type="ORF">VD17_18050</name>
</gene>
<proteinExistence type="predicted"/>
<dbReference type="EMBL" id="LACH01000039">
    <property type="protein sequence ID" value="KJZ64378.1"/>
    <property type="molecule type" value="Genomic_DNA"/>
</dbReference>
<accession>A0A0F4V684</accession>
<organism evidence="1 2">
    <name type="scientific">Pseudomonas fluorescens</name>
    <dbReference type="NCBI Taxonomy" id="294"/>
    <lineage>
        <taxon>Bacteria</taxon>
        <taxon>Pseudomonadati</taxon>
        <taxon>Pseudomonadota</taxon>
        <taxon>Gammaproteobacteria</taxon>
        <taxon>Pseudomonadales</taxon>
        <taxon>Pseudomonadaceae</taxon>
        <taxon>Pseudomonas</taxon>
    </lineage>
</organism>
<sequence>MNADEQKKVRDAAIAGLDQAIKTWGKVRQVMLENYGMESRGIPVMDSATASNIPGHPFVDYGKPEATEFVAMVVDMRNSTDRLQNLQRFEGIEDGFQRVYYETSALLPALATTALLKGGHVTEYLGDGALILFKVDTDDRGQTVKDAYRAASDCVTTSRGIVNELLSNRFRLPALNIGAGLSMSHAIVTLVGTRDFMQAKAIGTCVWEATKLSSGVNAVHVSQKMRDGWPTGKVGTISFSKLNNLPPKLTGFSVSER</sequence>
<dbReference type="AlphaFoldDB" id="A0A0F4V684"/>
<dbReference type="RefSeq" id="WP_046054960.1">
    <property type="nucleotide sequence ID" value="NZ_LACH01000039.1"/>
</dbReference>
<dbReference type="OrthoDB" id="9135595at2"/>
<dbReference type="InterPro" id="IPR029787">
    <property type="entry name" value="Nucleotide_cyclase"/>
</dbReference>
<dbReference type="Gene3D" id="3.30.70.1230">
    <property type="entry name" value="Nucleotide cyclase"/>
    <property type="match status" value="1"/>
</dbReference>
<dbReference type="PATRIC" id="fig|294.133.peg.3232"/>
<evidence type="ECO:0000313" key="2">
    <source>
        <dbReference type="Proteomes" id="UP000033400"/>
    </source>
</evidence>
<dbReference type="SUPFAM" id="SSF55073">
    <property type="entry name" value="Nucleotide cyclase"/>
    <property type="match status" value="1"/>
</dbReference>
<reference evidence="1 2" key="1">
    <citation type="submission" date="2015-03" db="EMBL/GenBank/DDBJ databases">
        <title>Comparative genomics of Pseudomonas insights into diversity of traits involved in vanlence and defense.</title>
        <authorList>
            <person name="Qin Y."/>
        </authorList>
    </citation>
    <scope>NUCLEOTIDE SEQUENCE [LARGE SCALE GENOMIC DNA]</scope>
    <source>
        <strain evidence="1 2">H24</strain>
    </source>
</reference>
<comment type="caution">
    <text evidence="1">The sequence shown here is derived from an EMBL/GenBank/DDBJ whole genome shotgun (WGS) entry which is preliminary data.</text>
</comment>
<evidence type="ECO:0000313" key="1">
    <source>
        <dbReference type="EMBL" id="KJZ64378.1"/>
    </source>
</evidence>
<protein>
    <recommendedName>
        <fullName evidence="3">Guanylate cyclase domain-containing protein</fullName>
    </recommendedName>
</protein>